<dbReference type="EMBL" id="MLAW01000012">
    <property type="protein sequence ID" value="OJJ25930.1"/>
    <property type="molecule type" value="Genomic_DNA"/>
</dbReference>
<evidence type="ECO:0000313" key="11">
    <source>
        <dbReference type="EMBL" id="OJJ25930.1"/>
    </source>
</evidence>
<dbReference type="PANTHER" id="PTHR32024:SF1">
    <property type="entry name" value="KTR SYSTEM POTASSIUM UPTAKE PROTEIN B"/>
    <property type="match status" value="1"/>
</dbReference>
<dbReference type="NCBIfam" id="TIGR00933">
    <property type="entry name" value="2a38"/>
    <property type="match status" value="1"/>
</dbReference>
<feature type="transmembrane region" description="Helical" evidence="10">
    <location>
        <begin position="74"/>
        <end position="98"/>
    </location>
</feature>
<keyword evidence="7 10" id="KW-1133">Transmembrane helix</keyword>
<comment type="subcellular location">
    <subcellularLocation>
        <location evidence="1">Cell membrane</location>
        <topology evidence="1">Multi-pass membrane protein</topology>
    </subcellularLocation>
</comment>
<dbReference type="GO" id="GO:0005886">
    <property type="term" value="C:plasma membrane"/>
    <property type="evidence" value="ECO:0007669"/>
    <property type="project" value="UniProtKB-SubCell"/>
</dbReference>
<feature type="transmembrane region" description="Helical" evidence="10">
    <location>
        <begin position="42"/>
        <end position="62"/>
    </location>
</feature>
<keyword evidence="3" id="KW-1003">Cell membrane</keyword>
<evidence type="ECO:0000256" key="8">
    <source>
        <dbReference type="ARBA" id="ARBA00023065"/>
    </source>
</evidence>
<keyword evidence="5 10" id="KW-0812">Transmembrane</keyword>
<keyword evidence="4" id="KW-0633">Potassium transport</keyword>
<keyword evidence="2" id="KW-0813">Transport</keyword>
<protein>
    <submittedName>
        <fullName evidence="11">ATPase</fullName>
    </submittedName>
</protein>
<evidence type="ECO:0000256" key="9">
    <source>
        <dbReference type="ARBA" id="ARBA00023136"/>
    </source>
</evidence>
<evidence type="ECO:0000256" key="10">
    <source>
        <dbReference type="SAM" id="Phobius"/>
    </source>
</evidence>
<feature type="transmembrane region" description="Helical" evidence="10">
    <location>
        <begin position="7"/>
        <end position="30"/>
    </location>
</feature>
<evidence type="ECO:0000256" key="4">
    <source>
        <dbReference type="ARBA" id="ARBA00022538"/>
    </source>
</evidence>
<reference evidence="11" key="1">
    <citation type="submission" date="2016-10" db="EMBL/GenBank/DDBJ databases">
        <title>CRISPR-Cas defence system in Roseofilum reptotaenium: evidence of a bacteriophage-cyanobacterium arms race in the coral black band disease.</title>
        <authorList>
            <person name="Buerger P."/>
            <person name="Wood-Charlson E.M."/>
            <person name="Weynberg K.D."/>
            <person name="Willis B."/>
            <person name="Van Oppen M.J."/>
        </authorList>
    </citation>
    <scope>NUCLEOTIDE SEQUENCE [LARGE SCALE GENOMIC DNA]</scope>
    <source>
        <strain evidence="11">AO1-A</strain>
    </source>
</reference>
<evidence type="ECO:0000256" key="2">
    <source>
        <dbReference type="ARBA" id="ARBA00022448"/>
    </source>
</evidence>
<dbReference type="AlphaFoldDB" id="A0A1L9QTB6"/>
<evidence type="ECO:0000256" key="7">
    <source>
        <dbReference type="ARBA" id="ARBA00022989"/>
    </source>
</evidence>
<dbReference type="Pfam" id="PF02386">
    <property type="entry name" value="TrkH"/>
    <property type="match status" value="1"/>
</dbReference>
<feature type="transmembrane region" description="Helical" evidence="10">
    <location>
        <begin position="189"/>
        <end position="209"/>
    </location>
</feature>
<evidence type="ECO:0000256" key="6">
    <source>
        <dbReference type="ARBA" id="ARBA00022958"/>
    </source>
</evidence>
<dbReference type="STRING" id="1925591.BI308_09370"/>
<evidence type="ECO:0000256" key="1">
    <source>
        <dbReference type="ARBA" id="ARBA00004651"/>
    </source>
</evidence>
<dbReference type="InterPro" id="IPR004772">
    <property type="entry name" value="TrkH"/>
</dbReference>
<comment type="caution">
    <text evidence="11">The sequence shown here is derived from an EMBL/GenBank/DDBJ whole genome shotgun (WGS) entry which is preliminary data.</text>
</comment>
<evidence type="ECO:0000256" key="5">
    <source>
        <dbReference type="ARBA" id="ARBA00022692"/>
    </source>
</evidence>
<keyword evidence="9 10" id="KW-0472">Membrane</keyword>
<keyword evidence="6" id="KW-0630">Potassium</keyword>
<feature type="transmembrane region" description="Helical" evidence="10">
    <location>
        <begin position="157"/>
        <end position="177"/>
    </location>
</feature>
<proteinExistence type="predicted"/>
<organism evidence="11 12">
    <name type="scientific">Roseofilum reptotaenium AO1-A</name>
    <dbReference type="NCBI Taxonomy" id="1925591"/>
    <lineage>
        <taxon>Bacteria</taxon>
        <taxon>Bacillati</taxon>
        <taxon>Cyanobacteriota</taxon>
        <taxon>Cyanophyceae</taxon>
        <taxon>Desertifilales</taxon>
        <taxon>Desertifilaceae</taxon>
        <taxon>Roseofilum</taxon>
    </lineage>
</organism>
<accession>A0A1L9QTB6</accession>
<feature type="transmembrane region" description="Helical" evidence="10">
    <location>
        <begin position="125"/>
        <end position="145"/>
    </location>
</feature>
<dbReference type="GO" id="GO:0015379">
    <property type="term" value="F:potassium:chloride symporter activity"/>
    <property type="evidence" value="ECO:0007669"/>
    <property type="project" value="InterPro"/>
</dbReference>
<keyword evidence="8" id="KW-0406">Ion transport</keyword>
<feature type="transmembrane region" description="Helical" evidence="10">
    <location>
        <begin position="412"/>
        <end position="433"/>
    </location>
</feature>
<sequence length="451" mass="49099">MSVARTICLGFLAVIAIGTVLLMLPFAITPEGFATINGPLDYGMKALFTATSSVCVTGLSIVDVGQFYSFWGQLFLCLLFQVGGLGYMTATTFLLLLLGRQLGLRDKLAIQQSLDTQGMEGVGQLVRSIIGMTLIFEITGIFLLIRVFQADYGNAQGLWLAIFHSISAFNNAGFSLFSDSLSSYATSTPLVAIVTALIIIGGIGYQVIMELYTWFYRRVIKRNQGFTFSLHFKIVTSTNVALFVIGFLAFLQTEFSNPATLESLNLWQKCLAAWFQSVTTRTAGFNSIDIGQMTTTSLFITIPLMFIGASPGSTGGGIKTTTFRILLSATRAALQEREEVLCYKRQIPNLLLIKAVGVIIASLFVIICGTVLVSIGSGEIEFLAIFFEVVSAFSTVGLSTGITDSLSQFSKLVIILIMYIGRVGILLLMASFYQNTKPKVIRYSEEDLLIG</sequence>
<dbReference type="PANTHER" id="PTHR32024">
    <property type="entry name" value="TRK SYSTEM POTASSIUM UPTAKE PROTEIN TRKG-RELATED"/>
    <property type="match status" value="1"/>
</dbReference>
<dbReference type="Proteomes" id="UP000183940">
    <property type="component" value="Unassembled WGS sequence"/>
</dbReference>
<feature type="transmembrane region" description="Helical" evidence="10">
    <location>
        <begin position="382"/>
        <end position="400"/>
    </location>
</feature>
<feature type="transmembrane region" description="Helical" evidence="10">
    <location>
        <begin position="230"/>
        <end position="251"/>
    </location>
</feature>
<evidence type="ECO:0000256" key="3">
    <source>
        <dbReference type="ARBA" id="ARBA00022475"/>
    </source>
</evidence>
<keyword evidence="12" id="KW-1185">Reference proteome</keyword>
<feature type="transmembrane region" description="Helical" evidence="10">
    <location>
        <begin position="351"/>
        <end position="375"/>
    </location>
</feature>
<dbReference type="InterPro" id="IPR003445">
    <property type="entry name" value="Cat_transpt"/>
</dbReference>
<evidence type="ECO:0000313" key="12">
    <source>
        <dbReference type="Proteomes" id="UP000183940"/>
    </source>
</evidence>
<gene>
    <name evidence="11" type="ORF">BI308_09370</name>
</gene>
<name>A0A1L9QTB6_9CYAN</name>